<evidence type="ECO:0000313" key="1">
    <source>
        <dbReference type="EMBL" id="GIY67336.1"/>
    </source>
</evidence>
<reference evidence="1 2" key="1">
    <citation type="submission" date="2021-06" db="EMBL/GenBank/DDBJ databases">
        <title>Caerostris darwini draft genome.</title>
        <authorList>
            <person name="Kono N."/>
            <person name="Arakawa K."/>
        </authorList>
    </citation>
    <scope>NUCLEOTIDE SEQUENCE [LARGE SCALE GENOMIC DNA]</scope>
</reference>
<accession>A0AAV4VBN7</accession>
<sequence length="84" mass="9658">MNSPPETQKKAVLEDVRITFHFIARAEKTQQPKLPRNGFLEKESFSKEAFLPKQQEHPINLPSLKLLAGLMTAACKPWLFVRIQ</sequence>
<keyword evidence="2" id="KW-1185">Reference proteome</keyword>
<gene>
    <name evidence="1" type="ORF">CDAR_254901</name>
</gene>
<evidence type="ECO:0000313" key="2">
    <source>
        <dbReference type="Proteomes" id="UP001054837"/>
    </source>
</evidence>
<protein>
    <submittedName>
        <fullName evidence="1">Uncharacterized protein</fullName>
    </submittedName>
</protein>
<name>A0AAV4VBN7_9ARAC</name>
<comment type="caution">
    <text evidence="1">The sequence shown here is derived from an EMBL/GenBank/DDBJ whole genome shotgun (WGS) entry which is preliminary data.</text>
</comment>
<organism evidence="1 2">
    <name type="scientific">Caerostris darwini</name>
    <dbReference type="NCBI Taxonomy" id="1538125"/>
    <lineage>
        <taxon>Eukaryota</taxon>
        <taxon>Metazoa</taxon>
        <taxon>Ecdysozoa</taxon>
        <taxon>Arthropoda</taxon>
        <taxon>Chelicerata</taxon>
        <taxon>Arachnida</taxon>
        <taxon>Araneae</taxon>
        <taxon>Araneomorphae</taxon>
        <taxon>Entelegynae</taxon>
        <taxon>Araneoidea</taxon>
        <taxon>Araneidae</taxon>
        <taxon>Caerostris</taxon>
    </lineage>
</organism>
<dbReference type="AlphaFoldDB" id="A0AAV4VBN7"/>
<proteinExistence type="predicted"/>
<dbReference type="Proteomes" id="UP001054837">
    <property type="component" value="Unassembled WGS sequence"/>
</dbReference>
<dbReference type="EMBL" id="BPLQ01012725">
    <property type="protein sequence ID" value="GIY67336.1"/>
    <property type="molecule type" value="Genomic_DNA"/>
</dbReference>